<sequence length="62" mass="7133">MSDHAVQINGQRAVEKHENVPKGTCWQCLNFEKILLYFHCVDQPTPHDISKIAVSQKLERSN</sequence>
<organism evidence="1 2">
    <name type="scientific">Ruegeria profundi</name>
    <dbReference type="NCBI Taxonomy" id="1685378"/>
    <lineage>
        <taxon>Bacteria</taxon>
        <taxon>Pseudomonadati</taxon>
        <taxon>Pseudomonadota</taxon>
        <taxon>Alphaproteobacteria</taxon>
        <taxon>Rhodobacterales</taxon>
        <taxon>Roseobacteraceae</taxon>
        <taxon>Ruegeria</taxon>
    </lineage>
</organism>
<gene>
    <name evidence="1" type="ORF">AVO44_19590</name>
</gene>
<dbReference type="EMBL" id="LQBP01000015">
    <property type="protein sequence ID" value="KUJ76656.1"/>
    <property type="molecule type" value="Genomic_DNA"/>
</dbReference>
<evidence type="ECO:0000313" key="1">
    <source>
        <dbReference type="EMBL" id="KUJ76656.1"/>
    </source>
</evidence>
<dbReference type="Proteomes" id="UP000053690">
    <property type="component" value="Unassembled WGS sequence"/>
</dbReference>
<comment type="caution">
    <text evidence="1">The sequence shown here is derived from an EMBL/GenBank/DDBJ whole genome shotgun (WGS) entry which is preliminary data.</text>
</comment>
<evidence type="ECO:0000313" key="2">
    <source>
        <dbReference type="Proteomes" id="UP000053690"/>
    </source>
</evidence>
<keyword evidence="2" id="KW-1185">Reference proteome</keyword>
<proteinExistence type="predicted"/>
<dbReference type="AlphaFoldDB" id="A0A0X3TQE6"/>
<accession>A0A0X3TQE6</accession>
<name>A0A0X3TQE6_9RHOB</name>
<reference evidence="2" key="1">
    <citation type="submission" date="2015-12" db="EMBL/GenBank/DDBJ databases">
        <authorList>
            <person name="Zhang G."/>
            <person name="Stingl U."/>
        </authorList>
    </citation>
    <scope>NUCLEOTIDE SEQUENCE [LARGE SCALE GENOMIC DNA]</scope>
    <source>
        <strain evidence="2">ZGT108</strain>
    </source>
</reference>
<protein>
    <submittedName>
        <fullName evidence="1">Uncharacterized protein</fullName>
    </submittedName>
</protein>